<feature type="transmembrane region" description="Helical" evidence="1">
    <location>
        <begin position="94"/>
        <end position="118"/>
    </location>
</feature>
<proteinExistence type="predicted"/>
<accession>A0A0S4J8I4</accession>
<name>A0A0S4J8I4_BODSA</name>
<dbReference type="Proteomes" id="UP000051952">
    <property type="component" value="Unassembled WGS sequence"/>
</dbReference>
<keyword evidence="1" id="KW-0472">Membrane</keyword>
<feature type="transmembrane region" description="Helical" evidence="1">
    <location>
        <begin position="284"/>
        <end position="306"/>
    </location>
</feature>
<sequence>MLCDGAEILEVIISVPAPGVPRVYAEEIATVGRSSQVASAVASVSSGSALGRMMATRSMVLCDADSAVGGGVLDLKLEICGVPGEPSVVARSAIVSNLVFVAVAASALLLLASLWAVLAHTSILQSTAVMCMPASLFPALVAVVPSTAASATLLLARLGTSECVASDVVLGIVGLALSTLPAAGFLVLWALRANRWMTSVRDREAATTFHPLVAMLIRTLRRRWEWNTTEGGRKGMERAWPLLLEYRELRYGALDNGVLLVLSIVSVVSGLSGSSGQCRAQCRAWSLVALLLLVAQLVAVIIVQPLTTAFSHLYAISTVSLTCLGVLAQLLFVWAVDSLWLVDAAAACSLAVVGLSLLNTALNAVQLLAAVRRRMVLCFELRLKHAQISVGPDHQNRSLEAVDLLCGDKSLTVEMDAAMLMMMTEDADGELYQPLADGLFWNSDGAAVGTELVEGHSDIIRTDALVERLKAQSYDRYASAKVLAYECNS</sequence>
<reference evidence="3" key="1">
    <citation type="submission" date="2015-09" db="EMBL/GenBank/DDBJ databases">
        <authorList>
            <consortium name="Pathogen Informatics"/>
        </authorList>
    </citation>
    <scope>NUCLEOTIDE SEQUENCE [LARGE SCALE GENOMIC DNA]</scope>
    <source>
        <strain evidence="3">Lake Konstanz</strain>
    </source>
</reference>
<gene>
    <name evidence="2" type="ORF">BSAL_10865</name>
</gene>
<feature type="transmembrane region" description="Helical" evidence="1">
    <location>
        <begin position="253"/>
        <end position="272"/>
    </location>
</feature>
<feature type="transmembrane region" description="Helical" evidence="1">
    <location>
        <begin position="340"/>
        <end position="365"/>
    </location>
</feature>
<feature type="transmembrane region" description="Helical" evidence="1">
    <location>
        <begin position="313"/>
        <end position="334"/>
    </location>
</feature>
<keyword evidence="1" id="KW-1133">Transmembrane helix</keyword>
<evidence type="ECO:0000313" key="3">
    <source>
        <dbReference type="Proteomes" id="UP000051952"/>
    </source>
</evidence>
<feature type="transmembrane region" description="Helical" evidence="1">
    <location>
        <begin position="168"/>
        <end position="191"/>
    </location>
</feature>
<dbReference type="AlphaFoldDB" id="A0A0S4J8I4"/>
<feature type="transmembrane region" description="Helical" evidence="1">
    <location>
        <begin position="130"/>
        <end position="156"/>
    </location>
</feature>
<dbReference type="VEuPathDB" id="TriTrypDB:BSAL_10865"/>
<dbReference type="EMBL" id="CYKH01001544">
    <property type="protein sequence ID" value="CUG87568.1"/>
    <property type="molecule type" value="Genomic_DNA"/>
</dbReference>
<evidence type="ECO:0000313" key="2">
    <source>
        <dbReference type="EMBL" id="CUG87568.1"/>
    </source>
</evidence>
<protein>
    <submittedName>
        <fullName evidence="2">Surface antigen, putative</fullName>
    </submittedName>
</protein>
<organism evidence="2 3">
    <name type="scientific">Bodo saltans</name>
    <name type="common">Flagellated protozoan</name>
    <dbReference type="NCBI Taxonomy" id="75058"/>
    <lineage>
        <taxon>Eukaryota</taxon>
        <taxon>Discoba</taxon>
        <taxon>Euglenozoa</taxon>
        <taxon>Kinetoplastea</taxon>
        <taxon>Metakinetoplastina</taxon>
        <taxon>Eubodonida</taxon>
        <taxon>Bodonidae</taxon>
        <taxon>Bodo</taxon>
    </lineage>
</organism>
<evidence type="ECO:0000256" key="1">
    <source>
        <dbReference type="SAM" id="Phobius"/>
    </source>
</evidence>
<keyword evidence="3" id="KW-1185">Reference proteome</keyword>
<keyword evidence="1" id="KW-0812">Transmembrane</keyword>